<keyword evidence="1" id="KW-1133">Transmembrane helix</keyword>
<organism evidence="2 3">
    <name type="scientific">Cryobacterium breve</name>
    <dbReference type="NCBI Taxonomy" id="1259258"/>
    <lineage>
        <taxon>Bacteria</taxon>
        <taxon>Bacillati</taxon>
        <taxon>Actinomycetota</taxon>
        <taxon>Actinomycetes</taxon>
        <taxon>Micrococcales</taxon>
        <taxon>Microbacteriaceae</taxon>
        <taxon>Cryobacterium</taxon>
    </lineage>
</organism>
<keyword evidence="1" id="KW-0812">Transmembrane</keyword>
<evidence type="ECO:0000313" key="3">
    <source>
        <dbReference type="Proteomes" id="UP000298355"/>
    </source>
</evidence>
<comment type="caution">
    <text evidence="2">The sequence shown here is derived from an EMBL/GenBank/DDBJ whole genome shotgun (WGS) entry which is preliminary data.</text>
</comment>
<evidence type="ECO:0000256" key="1">
    <source>
        <dbReference type="SAM" id="Phobius"/>
    </source>
</evidence>
<sequence>MKFSVSAGFVRGFLVGLLLFGAASSFAGMILLSVANGGGIPLAYLDSTPFSSYVVPGIVLGVIGGGTQLLAAIGLLRRRRWALIATVVAGFGMMVWIFVEIALIREYSDLQTVYFALGALELIAVFALLGLAPGVVRGLTQTRERVAR</sequence>
<feature type="transmembrane region" description="Helical" evidence="1">
    <location>
        <begin position="83"/>
        <end position="103"/>
    </location>
</feature>
<proteinExistence type="predicted"/>
<keyword evidence="3" id="KW-1185">Reference proteome</keyword>
<name>A0ABY2J6K7_9MICO</name>
<evidence type="ECO:0000313" key="2">
    <source>
        <dbReference type="EMBL" id="TFC99521.1"/>
    </source>
</evidence>
<dbReference type="EMBL" id="SOGJ01000014">
    <property type="protein sequence ID" value="TFC99521.1"/>
    <property type="molecule type" value="Genomic_DNA"/>
</dbReference>
<reference evidence="2 3" key="1">
    <citation type="submission" date="2019-03" db="EMBL/GenBank/DDBJ databases">
        <title>Genomics of glacier-inhabiting Cryobacterium strains.</title>
        <authorList>
            <person name="Liu Q."/>
            <person name="Xin Y.-H."/>
        </authorList>
    </citation>
    <scope>NUCLEOTIDE SEQUENCE [LARGE SCALE GENOMIC DNA]</scope>
    <source>
        <strain evidence="2 3">TMT4-23</strain>
    </source>
</reference>
<dbReference type="Proteomes" id="UP000298355">
    <property type="component" value="Unassembled WGS sequence"/>
</dbReference>
<gene>
    <name evidence="2" type="ORF">E3O65_05800</name>
</gene>
<keyword evidence="1" id="KW-0472">Membrane</keyword>
<feature type="transmembrane region" description="Helical" evidence="1">
    <location>
        <begin position="12"/>
        <end position="33"/>
    </location>
</feature>
<dbReference type="RefSeq" id="WP_134362800.1">
    <property type="nucleotide sequence ID" value="NZ_SOGJ01000014.1"/>
</dbReference>
<accession>A0ABY2J6K7</accession>
<feature type="transmembrane region" description="Helical" evidence="1">
    <location>
        <begin position="53"/>
        <end position="76"/>
    </location>
</feature>
<feature type="transmembrane region" description="Helical" evidence="1">
    <location>
        <begin position="115"/>
        <end position="136"/>
    </location>
</feature>
<protein>
    <submittedName>
        <fullName evidence="2">Uncharacterized protein</fullName>
    </submittedName>
</protein>